<accession>A0ACC3AKP7</accession>
<name>A0ACC3AKP7_9EURO</name>
<keyword evidence="2" id="KW-1185">Reference proteome</keyword>
<sequence length="121" mass="13613">MSLLGNLRYVVDNMDDLRRFENGDKDGLVLKHAKRKAEQWSLRHAGTLEQRGLRIEACILIKLYVHEHGESAGDGGGGNESGKIELMTWMDDTRDYGGTGMMAEMGVVWDYDKGVVVKRGW</sequence>
<dbReference type="Proteomes" id="UP001172386">
    <property type="component" value="Unassembled WGS sequence"/>
</dbReference>
<gene>
    <name evidence="1" type="ORF">H2198_000023</name>
</gene>
<evidence type="ECO:0000313" key="2">
    <source>
        <dbReference type="Proteomes" id="UP001172386"/>
    </source>
</evidence>
<evidence type="ECO:0000313" key="1">
    <source>
        <dbReference type="EMBL" id="KAJ9664677.1"/>
    </source>
</evidence>
<comment type="caution">
    <text evidence="1">The sequence shown here is derived from an EMBL/GenBank/DDBJ whole genome shotgun (WGS) entry which is preliminary data.</text>
</comment>
<reference evidence="1" key="1">
    <citation type="submission" date="2022-10" db="EMBL/GenBank/DDBJ databases">
        <title>Culturing micro-colonial fungi from biological soil crusts in the Mojave desert and describing Neophaeococcomyces mojavensis, and introducing the new genera and species Taxawa tesnikishii.</title>
        <authorList>
            <person name="Kurbessoian T."/>
            <person name="Stajich J.E."/>
        </authorList>
    </citation>
    <scope>NUCLEOTIDE SEQUENCE</scope>
    <source>
        <strain evidence="1">JES_112</strain>
    </source>
</reference>
<protein>
    <submittedName>
        <fullName evidence="1">Uncharacterized protein</fullName>
    </submittedName>
</protein>
<organism evidence="1 2">
    <name type="scientific">Neophaeococcomyces mojaviensis</name>
    <dbReference type="NCBI Taxonomy" id="3383035"/>
    <lineage>
        <taxon>Eukaryota</taxon>
        <taxon>Fungi</taxon>
        <taxon>Dikarya</taxon>
        <taxon>Ascomycota</taxon>
        <taxon>Pezizomycotina</taxon>
        <taxon>Eurotiomycetes</taxon>
        <taxon>Chaetothyriomycetidae</taxon>
        <taxon>Chaetothyriales</taxon>
        <taxon>Chaetothyriales incertae sedis</taxon>
        <taxon>Neophaeococcomyces</taxon>
    </lineage>
</organism>
<proteinExistence type="predicted"/>
<dbReference type="EMBL" id="JAPDRQ010000001">
    <property type="protein sequence ID" value="KAJ9664677.1"/>
    <property type="molecule type" value="Genomic_DNA"/>
</dbReference>